<comment type="caution">
    <text evidence="2">The sequence shown here is derived from an EMBL/GenBank/DDBJ whole genome shotgun (WGS) entry which is preliminary data.</text>
</comment>
<dbReference type="InterPro" id="IPR021109">
    <property type="entry name" value="Peptidase_aspartic_dom_sf"/>
</dbReference>
<evidence type="ECO:0000259" key="1">
    <source>
        <dbReference type="PROSITE" id="PS51767"/>
    </source>
</evidence>
<keyword evidence="3" id="KW-1185">Reference proteome</keyword>
<dbReference type="PROSITE" id="PS51767">
    <property type="entry name" value="PEPTIDASE_A1"/>
    <property type="match status" value="1"/>
</dbReference>
<accession>A0ABU6SGB3</accession>
<proteinExistence type="predicted"/>
<feature type="domain" description="Peptidase A1" evidence="1">
    <location>
        <begin position="1"/>
        <end position="26"/>
    </location>
</feature>
<name>A0ABU6SGB3_9FABA</name>
<dbReference type="EMBL" id="JASCZI010060705">
    <property type="protein sequence ID" value="MED6135437.1"/>
    <property type="molecule type" value="Genomic_DNA"/>
</dbReference>
<protein>
    <recommendedName>
        <fullName evidence="1">Peptidase A1 domain-containing protein</fullName>
    </recommendedName>
</protein>
<evidence type="ECO:0000313" key="2">
    <source>
        <dbReference type="EMBL" id="MED6135437.1"/>
    </source>
</evidence>
<sequence>MTLLGDLVLSNKLIVYDLENMAIGWVDYNSVAVSQAHITMDPFPWTANHTKWICTFQRKQDFIDVVEVNSKAMKLVTTMRSCLNLIGGPFY</sequence>
<organism evidence="2 3">
    <name type="scientific">Stylosanthes scabra</name>
    <dbReference type="NCBI Taxonomy" id="79078"/>
    <lineage>
        <taxon>Eukaryota</taxon>
        <taxon>Viridiplantae</taxon>
        <taxon>Streptophyta</taxon>
        <taxon>Embryophyta</taxon>
        <taxon>Tracheophyta</taxon>
        <taxon>Spermatophyta</taxon>
        <taxon>Magnoliopsida</taxon>
        <taxon>eudicotyledons</taxon>
        <taxon>Gunneridae</taxon>
        <taxon>Pentapetalae</taxon>
        <taxon>rosids</taxon>
        <taxon>fabids</taxon>
        <taxon>Fabales</taxon>
        <taxon>Fabaceae</taxon>
        <taxon>Papilionoideae</taxon>
        <taxon>50 kb inversion clade</taxon>
        <taxon>dalbergioids sensu lato</taxon>
        <taxon>Dalbergieae</taxon>
        <taxon>Pterocarpus clade</taxon>
        <taxon>Stylosanthes</taxon>
    </lineage>
</organism>
<reference evidence="2 3" key="1">
    <citation type="journal article" date="2023" name="Plants (Basel)">
        <title>Bridging the Gap: Combining Genomics and Transcriptomics Approaches to Understand Stylosanthes scabra, an Orphan Legume from the Brazilian Caatinga.</title>
        <authorList>
            <person name="Ferreira-Neto J.R.C."/>
            <person name="da Silva M.D."/>
            <person name="Binneck E."/>
            <person name="de Melo N.F."/>
            <person name="da Silva R.H."/>
            <person name="de Melo A.L.T.M."/>
            <person name="Pandolfi V."/>
            <person name="Bustamante F.O."/>
            <person name="Brasileiro-Vidal A.C."/>
            <person name="Benko-Iseppon A.M."/>
        </authorList>
    </citation>
    <scope>NUCLEOTIDE SEQUENCE [LARGE SCALE GENOMIC DNA]</scope>
    <source>
        <tissue evidence="2">Leaves</tissue>
    </source>
</reference>
<evidence type="ECO:0000313" key="3">
    <source>
        <dbReference type="Proteomes" id="UP001341840"/>
    </source>
</evidence>
<gene>
    <name evidence="2" type="ORF">PIB30_046462</name>
</gene>
<dbReference type="Proteomes" id="UP001341840">
    <property type="component" value="Unassembled WGS sequence"/>
</dbReference>
<dbReference type="InterPro" id="IPR033121">
    <property type="entry name" value="PEPTIDASE_A1"/>
</dbReference>
<dbReference type="SUPFAM" id="SSF50630">
    <property type="entry name" value="Acid proteases"/>
    <property type="match status" value="1"/>
</dbReference>